<dbReference type="EC" id="4.6.1.16" evidence="3 9"/>
<gene>
    <name evidence="12" type="ORF">PECUL_23A038709</name>
</gene>
<dbReference type="PANTHER" id="PTHR21227">
    <property type="entry name" value="TRNA-SPLICING ENDONUCLEASE SUBUNIT SEN2"/>
    <property type="match status" value="1"/>
</dbReference>
<dbReference type="InterPro" id="IPR006676">
    <property type="entry name" value="tRNA_splic"/>
</dbReference>
<accession>A0AAD1WLM5</accession>
<dbReference type="GO" id="GO:0000213">
    <property type="term" value="F:tRNA-intron lyase activity"/>
    <property type="evidence" value="ECO:0007669"/>
    <property type="project" value="UniProtKB-UniRule"/>
</dbReference>
<name>A0AAD1WLM5_PELCU</name>
<dbReference type="InterPro" id="IPR016589">
    <property type="entry name" value="tRNA_splic_SEN2"/>
</dbReference>
<evidence type="ECO:0000256" key="4">
    <source>
        <dbReference type="ARBA" id="ARBA00022664"/>
    </source>
</evidence>
<keyword evidence="12" id="KW-0255">Endonuclease</keyword>
<evidence type="ECO:0000256" key="2">
    <source>
        <dbReference type="ARBA" id="ARBA00008078"/>
    </source>
</evidence>
<dbReference type="GO" id="GO:0000379">
    <property type="term" value="P:tRNA-type intron splice site recognition and cleavage"/>
    <property type="evidence" value="ECO:0007669"/>
    <property type="project" value="TreeGrafter"/>
</dbReference>
<evidence type="ECO:0000256" key="7">
    <source>
        <dbReference type="ARBA" id="ARBA00023242"/>
    </source>
</evidence>
<feature type="domain" description="tRNA intron endonuclease catalytic" evidence="11">
    <location>
        <begin position="351"/>
        <end position="434"/>
    </location>
</feature>
<dbReference type="GO" id="GO:0005737">
    <property type="term" value="C:cytoplasm"/>
    <property type="evidence" value="ECO:0007669"/>
    <property type="project" value="TreeGrafter"/>
</dbReference>
<comment type="similarity">
    <text evidence="2 9">Belongs to the tRNA-intron endonuclease family.</text>
</comment>
<evidence type="ECO:0000256" key="8">
    <source>
        <dbReference type="ARBA" id="ARBA00071058"/>
    </source>
</evidence>
<keyword evidence="6 9" id="KW-0456">Lyase</keyword>
<sequence length="476" mass="54264">MVLNSLGPSAKIFDMVEATLSDGTPVDLLAIREWAQHSICLIGNSNAALSTERRKAILMKIDPKLINMAISEPGPQAKGLLFRDNFVKELGTYGYFGKGILSRSRPQYSIAQQDLLSQWRASKGKLPVISSKKYQCHVEWARGLLGAQGLDLASVTKILDNYTNPINLLSEDYDPDESRIDPGHDIKDDVEAKPILEGNPVYDPLANYALTEVDTHNTVEEWDKEVLEKMHCHKHDDFIIHCGCRPPKKNKTDQSISGSMGKQTCEYVLVEEEELNDCPAEADIDREKGKAKKLLVCRRNPFRVFEYLQLSREEAFFLAYSFGCLTVRYNKEPLLILKLWEIFIDAQPNFPSTYMAYHHFRSKGWVPKAGLKYGTDLLLYRKGPPFYHASYSVIVEFVNENFEGHSLRPLTWKSLAGLNRTTVNVSKELLFCYLIKPPGFTEKDLLSPECIKKIKVQELILNRWIASRERIDQDEL</sequence>
<dbReference type="CDD" id="cd22363">
    <property type="entry name" value="tRNA-intron_lyase_C"/>
    <property type="match status" value="1"/>
</dbReference>
<dbReference type="GO" id="GO:0003676">
    <property type="term" value="F:nucleic acid binding"/>
    <property type="evidence" value="ECO:0007669"/>
    <property type="project" value="InterPro"/>
</dbReference>
<keyword evidence="5 9" id="KW-0819">tRNA processing</keyword>
<dbReference type="Gene3D" id="3.40.1350.10">
    <property type="match status" value="1"/>
</dbReference>
<evidence type="ECO:0000259" key="11">
    <source>
        <dbReference type="Pfam" id="PF01974"/>
    </source>
</evidence>
<keyword evidence="4" id="KW-0507">mRNA processing</keyword>
<evidence type="ECO:0000256" key="6">
    <source>
        <dbReference type="ARBA" id="ARBA00023239"/>
    </source>
</evidence>
<proteinExistence type="inferred from homology"/>
<dbReference type="InterPro" id="IPR006677">
    <property type="entry name" value="tRNA_intron_Endonuc_cat-like"/>
</dbReference>
<keyword evidence="12" id="KW-0378">Hydrolase</keyword>
<comment type="subcellular location">
    <subcellularLocation>
        <location evidence="1 9">Nucleus</location>
    </subcellularLocation>
</comment>
<keyword evidence="7 9" id="KW-0539">Nucleus</keyword>
<evidence type="ECO:0000313" key="13">
    <source>
        <dbReference type="Proteomes" id="UP001295444"/>
    </source>
</evidence>
<dbReference type="FunFam" id="3.40.1350.10:FF:000001">
    <property type="entry name" value="tRNA-splicing endonuclease subunit Sen2"/>
    <property type="match status" value="1"/>
</dbReference>
<protein>
    <recommendedName>
        <fullName evidence="8 9">tRNA-splicing endonuclease subunit Sen2</fullName>
        <ecNumber evidence="3 9">4.6.1.16</ecNumber>
    </recommendedName>
</protein>
<dbReference type="PIRSF" id="PIRSF011789">
    <property type="entry name" value="tRNA_splic_SEN2"/>
    <property type="match status" value="1"/>
</dbReference>
<dbReference type="Pfam" id="PF01974">
    <property type="entry name" value="tRNA_int_endo"/>
    <property type="match status" value="1"/>
</dbReference>
<evidence type="ECO:0000256" key="3">
    <source>
        <dbReference type="ARBA" id="ARBA00012573"/>
    </source>
</evidence>
<keyword evidence="12" id="KW-0540">Nuclease</keyword>
<evidence type="ECO:0000256" key="9">
    <source>
        <dbReference type="PIRNR" id="PIRNR011789"/>
    </source>
</evidence>
<evidence type="ECO:0000256" key="1">
    <source>
        <dbReference type="ARBA" id="ARBA00004123"/>
    </source>
</evidence>
<organism evidence="12 13">
    <name type="scientific">Pelobates cultripes</name>
    <name type="common">Western spadefoot toad</name>
    <dbReference type="NCBI Taxonomy" id="61616"/>
    <lineage>
        <taxon>Eukaryota</taxon>
        <taxon>Metazoa</taxon>
        <taxon>Chordata</taxon>
        <taxon>Craniata</taxon>
        <taxon>Vertebrata</taxon>
        <taxon>Euteleostomi</taxon>
        <taxon>Amphibia</taxon>
        <taxon>Batrachia</taxon>
        <taxon>Anura</taxon>
        <taxon>Pelobatoidea</taxon>
        <taxon>Pelobatidae</taxon>
        <taxon>Pelobates</taxon>
    </lineage>
</organism>
<dbReference type="GO" id="GO:0006397">
    <property type="term" value="P:mRNA processing"/>
    <property type="evidence" value="ECO:0007669"/>
    <property type="project" value="UniProtKB-KW"/>
</dbReference>
<evidence type="ECO:0000256" key="5">
    <source>
        <dbReference type="ARBA" id="ARBA00022694"/>
    </source>
</evidence>
<dbReference type="EMBL" id="OW240919">
    <property type="protein sequence ID" value="CAH2313190.1"/>
    <property type="molecule type" value="Genomic_DNA"/>
</dbReference>
<reference evidence="12" key="1">
    <citation type="submission" date="2022-03" db="EMBL/GenBank/DDBJ databases">
        <authorList>
            <person name="Alioto T."/>
            <person name="Alioto T."/>
            <person name="Gomez Garrido J."/>
        </authorList>
    </citation>
    <scope>NUCLEOTIDE SEQUENCE</scope>
</reference>
<dbReference type="Proteomes" id="UP001295444">
    <property type="component" value="Chromosome 08"/>
</dbReference>
<comment type="function">
    <text evidence="9">Constitutes one of the two catalytic subunit of the tRNA-splicing endonuclease complex, a complex responsible for identification and cleavage of the splice sites in pre-tRNA. It cleaves pre-tRNA at the 5'- and 3'-splice sites to release the intron. The products are an intron and two tRNA half-molecules bearing 2',3'-cyclic phosphate and 5'-OH termini. There are no conserved sequences at the splice sites, but the intron is invariably located at the same site in the gene, placing the splice sites an invariant distance from the constant structural features of the tRNA body.</text>
</comment>
<dbReference type="GO" id="GO:0000214">
    <property type="term" value="C:tRNA-intron endonuclease complex"/>
    <property type="evidence" value="ECO:0007669"/>
    <property type="project" value="UniProtKB-UniRule"/>
</dbReference>
<evidence type="ECO:0000256" key="10">
    <source>
        <dbReference type="PIRSR" id="PIRSR011789-1"/>
    </source>
</evidence>
<feature type="active site" evidence="10">
    <location>
        <position position="427"/>
    </location>
</feature>
<evidence type="ECO:0000313" key="12">
    <source>
        <dbReference type="EMBL" id="CAH2313190.1"/>
    </source>
</evidence>
<dbReference type="InterPro" id="IPR036167">
    <property type="entry name" value="tRNA_intron_Endo_cat-like_sf"/>
</dbReference>
<keyword evidence="13" id="KW-1185">Reference proteome</keyword>
<feature type="active site" evidence="10">
    <location>
        <position position="380"/>
    </location>
</feature>
<dbReference type="AlphaFoldDB" id="A0AAD1WLM5"/>
<dbReference type="PANTHER" id="PTHR21227:SF0">
    <property type="entry name" value="TRNA-SPLICING ENDONUCLEASE SUBUNIT SEN2"/>
    <property type="match status" value="1"/>
</dbReference>
<feature type="active site" evidence="10">
    <location>
        <position position="388"/>
    </location>
</feature>
<dbReference type="InterPro" id="IPR011856">
    <property type="entry name" value="tRNA_endonuc-like_dom_sf"/>
</dbReference>
<dbReference type="SUPFAM" id="SSF53032">
    <property type="entry name" value="tRNA-intron endonuclease catalytic domain-like"/>
    <property type="match status" value="1"/>
</dbReference>